<dbReference type="RefSeq" id="WP_184174938.1">
    <property type="nucleotide sequence ID" value="NZ_JACHGF010000004.1"/>
</dbReference>
<dbReference type="AlphaFoldDB" id="A0A840TZE2"/>
<protein>
    <recommendedName>
        <fullName evidence="3">Lipoprotein</fullName>
    </recommendedName>
</protein>
<evidence type="ECO:0008006" key="3">
    <source>
        <dbReference type="Google" id="ProtNLM"/>
    </source>
</evidence>
<organism evidence="1 2">
    <name type="scientific">Rhabdobacter roseus</name>
    <dbReference type="NCBI Taxonomy" id="1655419"/>
    <lineage>
        <taxon>Bacteria</taxon>
        <taxon>Pseudomonadati</taxon>
        <taxon>Bacteroidota</taxon>
        <taxon>Cytophagia</taxon>
        <taxon>Cytophagales</taxon>
        <taxon>Cytophagaceae</taxon>
        <taxon>Rhabdobacter</taxon>
    </lineage>
</organism>
<comment type="caution">
    <text evidence="1">The sequence shown here is derived from an EMBL/GenBank/DDBJ whole genome shotgun (WGS) entry which is preliminary data.</text>
</comment>
<keyword evidence="2" id="KW-1185">Reference proteome</keyword>
<sequence>MKKYLVFFGLTVLVSGLSCQKKEPAPGCLDCGKKVEEIQERPGRIAYDSAAVRYYVWMHVPGTIDSFRVGYVCELPEAYQEEGQQVVVSGTLYETSLRTTSAICCLDGFYCLALTSVRATY</sequence>
<dbReference type="PROSITE" id="PS51257">
    <property type="entry name" value="PROKAR_LIPOPROTEIN"/>
    <property type="match status" value="1"/>
</dbReference>
<proteinExistence type="predicted"/>
<evidence type="ECO:0000313" key="2">
    <source>
        <dbReference type="Proteomes" id="UP000557307"/>
    </source>
</evidence>
<gene>
    <name evidence="1" type="ORF">HNQ92_003147</name>
</gene>
<evidence type="ECO:0000313" key="1">
    <source>
        <dbReference type="EMBL" id="MBB5284999.1"/>
    </source>
</evidence>
<name>A0A840TZE2_9BACT</name>
<accession>A0A840TZE2</accession>
<dbReference type="Proteomes" id="UP000557307">
    <property type="component" value="Unassembled WGS sequence"/>
</dbReference>
<reference evidence="1 2" key="1">
    <citation type="submission" date="2020-08" db="EMBL/GenBank/DDBJ databases">
        <title>Genomic Encyclopedia of Type Strains, Phase IV (KMG-IV): sequencing the most valuable type-strain genomes for metagenomic binning, comparative biology and taxonomic classification.</title>
        <authorList>
            <person name="Goeker M."/>
        </authorList>
    </citation>
    <scope>NUCLEOTIDE SEQUENCE [LARGE SCALE GENOMIC DNA]</scope>
    <source>
        <strain evidence="1 2">DSM 105074</strain>
    </source>
</reference>
<dbReference type="EMBL" id="JACHGF010000004">
    <property type="protein sequence ID" value="MBB5284999.1"/>
    <property type="molecule type" value="Genomic_DNA"/>
</dbReference>